<name>A0A1G8UZ55_9RHOB</name>
<evidence type="ECO:0000313" key="2">
    <source>
        <dbReference type="Proteomes" id="UP000199382"/>
    </source>
</evidence>
<gene>
    <name evidence="1" type="ORF">SAMN04488026_102011</name>
</gene>
<accession>A0A1G8UZ55</accession>
<sequence>MAELDPETLERLRKTKPWNPDTATPLDWAKRFWHDPTGIDLEFACQLAEHDPKVWEQVWEWAKNEPDLPDAAKVRLFDLLVVQGKPGAGPGRQREVLRNLLLRRIADWLVDNCGLTLTCNAAGGVSAASILAELEGTPGERAIEKVLLAKEQR</sequence>
<dbReference type="Proteomes" id="UP000199382">
    <property type="component" value="Unassembled WGS sequence"/>
</dbReference>
<reference evidence="1 2" key="1">
    <citation type="submission" date="2016-10" db="EMBL/GenBank/DDBJ databases">
        <authorList>
            <person name="de Groot N.N."/>
        </authorList>
    </citation>
    <scope>NUCLEOTIDE SEQUENCE [LARGE SCALE GENOMIC DNA]</scope>
    <source>
        <strain evidence="1 2">DSM 25294</strain>
    </source>
</reference>
<dbReference type="RefSeq" id="WP_093155496.1">
    <property type="nucleotide sequence ID" value="NZ_FNEK01000020.1"/>
</dbReference>
<keyword evidence="2" id="KW-1185">Reference proteome</keyword>
<evidence type="ECO:0000313" key="1">
    <source>
        <dbReference type="EMBL" id="SDJ58230.1"/>
    </source>
</evidence>
<dbReference type="EMBL" id="FNEK01000020">
    <property type="protein sequence ID" value="SDJ58230.1"/>
    <property type="molecule type" value="Genomic_DNA"/>
</dbReference>
<dbReference type="AlphaFoldDB" id="A0A1G8UZ55"/>
<proteinExistence type="predicted"/>
<protein>
    <submittedName>
        <fullName evidence="1">Uncharacterized protein</fullName>
    </submittedName>
</protein>
<organism evidence="1 2">
    <name type="scientific">Aliiruegeria lutimaris</name>
    <dbReference type="NCBI Taxonomy" id="571298"/>
    <lineage>
        <taxon>Bacteria</taxon>
        <taxon>Pseudomonadati</taxon>
        <taxon>Pseudomonadota</taxon>
        <taxon>Alphaproteobacteria</taxon>
        <taxon>Rhodobacterales</taxon>
        <taxon>Roseobacteraceae</taxon>
        <taxon>Aliiruegeria</taxon>
    </lineage>
</organism>